<feature type="non-terminal residue" evidence="1">
    <location>
        <position position="401"/>
    </location>
</feature>
<protein>
    <submittedName>
        <fullName evidence="1">Uncharacterized protein</fullName>
    </submittedName>
</protein>
<feature type="non-terminal residue" evidence="1">
    <location>
        <position position="1"/>
    </location>
</feature>
<organism evidence="1">
    <name type="scientific">marine sediment metagenome</name>
    <dbReference type="NCBI Taxonomy" id="412755"/>
    <lineage>
        <taxon>unclassified sequences</taxon>
        <taxon>metagenomes</taxon>
        <taxon>ecological metagenomes</taxon>
    </lineage>
</organism>
<sequence>PNSSTTVDLLFVGGPEVDDGFPTNHPSVNNAHLEIPDSASLDILNELDITLEISSDDTSQLCGIILEKVNISFLSTFLPATTPRTGYAIYAIGNTVTSSAFGTASFTSETRYYFDFTPDFDMHICGVRAESGGDDGVTRVRIVSGDLLSDPAEYTITTFPLELMTSGGGGDVAMRYFDRAVFLEGGTQYRFFIEVPIGEHGSNTTQSETSSVGTFSVVGQITHSSFGLYKTFAPSFMSTLKVSYIDATAPLGTFGVTIDEHFKEANSQIWDGSTDTIRLTYTTPTIDIFLDVLNVGTLVTDGDLIDANSDDVLIGSRFAGNIHSIKIDSGVATVVDIPDVKPNRIAETQEGIAGNGWEWRGSFNDDSASSNDAFYSIVSDTTNINITAGALALQPTPTPQV</sequence>
<reference evidence="1" key="1">
    <citation type="journal article" date="2015" name="Nature">
        <title>Complex archaea that bridge the gap between prokaryotes and eukaryotes.</title>
        <authorList>
            <person name="Spang A."/>
            <person name="Saw J.H."/>
            <person name="Jorgensen S.L."/>
            <person name="Zaremba-Niedzwiedzka K."/>
            <person name="Martijn J."/>
            <person name="Lind A.E."/>
            <person name="van Eijk R."/>
            <person name="Schleper C."/>
            <person name="Guy L."/>
            <person name="Ettema T.J."/>
        </authorList>
    </citation>
    <scope>NUCLEOTIDE SEQUENCE</scope>
</reference>
<dbReference type="EMBL" id="LAZR01053996">
    <property type="protein sequence ID" value="KKK79501.1"/>
    <property type="molecule type" value="Genomic_DNA"/>
</dbReference>
<dbReference type="AlphaFoldDB" id="A0A0F9B4J6"/>
<gene>
    <name evidence="1" type="ORF">LCGC14_2832860</name>
</gene>
<evidence type="ECO:0000313" key="1">
    <source>
        <dbReference type="EMBL" id="KKK79501.1"/>
    </source>
</evidence>
<proteinExistence type="predicted"/>
<accession>A0A0F9B4J6</accession>
<name>A0A0F9B4J6_9ZZZZ</name>
<comment type="caution">
    <text evidence="1">The sequence shown here is derived from an EMBL/GenBank/DDBJ whole genome shotgun (WGS) entry which is preliminary data.</text>
</comment>